<evidence type="ECO:0000313" key="2">
    <source>
        <dbReference type="Proteomes" id="UP000182719"/>
    </source>
</evidence>
<organism evidence="1 2">
    <name type="scientific">Stigmatella aurantiaca</name>
    <dbReference type="NCBI Taxonomy" id="41"/>
    <lineage>
        <taxon>Bacteria</taxon>
        <taxon>Pseudomonadati</taxon>
        <taxon>Myxococcota</taxon>
        <taxon>Myxococcia</taxon>
        <taxon>Myxococcales</taxon>
        <taxon>Cystobacterineae</taxon>
        <taxon>Archangiaceae</taxon>
        <taxon>Stigmatella</taxon>
    </lineage>
</organism>
<protein>
    <submittedName>
        <fullName evidence="1">Delta-60 repeat domain-containing protein</fullName>
    </submittedName>
</protein>
<reference evidence="2" key="1">
    <citation type="submission" date="2016-10" db="EMBL/GenBank/DDBJ databases">
        <authorList>
            <person name="Varghese N."/>
            <person name="Submissions S."/>
        </authorList>
    </citation>
    <scope>NUCLEOTIDE SEQUENCE [LARGE SCALE GENOMIC DNA]</scope>
    <source>
        <strain evidence="2">DSM 17044</strain>
    </source>
</reference>
<evidence type="ECO:0000313" key="1">
    <source>
        <dbReference type="EMBL" id="SEK31741.1"/>
    </source>
</evidence>
<proteinExistence type="predicted"/>
<dbReference type="Pfam" id="PF17164">
    <property type="entry name" value="DUF5122"/>
    <property type="match status" value="2"/>
</dbReference>
<dbReference type="NCBIfam" id="TIGR02608">
    <property type="entry name" value="delta_60_rpt"/>
    <property type="match status" value="4"/>
</dbReference>
<dbReference type="Proteomes" id="UP000182719">
    <property type="component" value="Unassembled WGS sequence"/>
</dbReference>
<accession>A0A1H7G0W4</accession>
<dbReference type="SUPFAM" id="SSF101898">
    <property type="entry name" value="NHL repeat"/>
    <property type="match status" value="1"/>
</dbReference>
<dbReference type="InterPro" id="IPR013431">
    <property type="entry name" value="Delta_60_rpt"/>
</dbReference>
<name>A0A1H7G0W4_STIAU</name>
<keyword evidence="2" id="KW-1185">Reference proteome</keyword>
<dbReference type="EMBL" id="FOAP01000001">
    <property type="protein sequence ID" value="SEK31741.1"/>
    <property type="molecule type" value="Genomic_DNA"/>
</dbReference>
<dbReference type="Gene3D" id="2.80.10.50">
    <property type="match status" value="2"/>
</dbReference>
<sequence>MSRELRQQWLVLLGLVWGLWACGGDEPKPDGLRVNPTHQAVSIAPGGRVPVSIKLERSGALSGAILVTGSAGPTGVAVESLVLTAEESEGAVFLQASELANVGARGRVLLLAQSGSEAYSASVDVEVIAPWSMVAEPLPAQVTQSQPVRVKVGLTRAGGFTGPVKLSVQEVPVGLEVEHRNLTLAAEATSADFTFRTSYLSKSALLTFVAVNGPFSSSVSASVDILRPPGIWDPSFGMDGVIQFPMDHQIHSVAGLPDGRFVLAVTVSGSNSVIHIRQFQIDGSPDRAFGQQGAVELATPFAVREDPSPQVALQADGRLLVLAVSSLRWVLYRLLPDGTLDTSFGGAGWVSSEVSSPMRAMKMAVLPGGIPLLAIHQVEVLECLRLTAKGELDASYGTSGRTLLPISNVPMNAPLGFFADAQGRALMATHYKDSAGQAGLQVFRLNQAGEADVTFGPGGLRTYWVDPDFFLDGISRLGGGFVAIGHVPKTEAASSAYWIIRLAEQSGTLEVQWVNNRNLVSHSYFHGSITGLSDGRILASTNDGFIRLLPDGSVDPSFKKTPTGGMHLFMGMGDAVYGVFYYKLQRLLPPL</sequence>
<dbReference type="AlphaFoldDB" id="A0A1H7G0W4"/>
<gene>
    <name evidence="1" type="ORF">SAMN05444354_101268</name>
</gene>